<dbReference type="Gene3D" id="3.60.40.10">
    <property type="entry name" value="PPM-type phosphatase domain"/>
    <property type="match status" value="1"/>
</dbReference>
<dbReference type="SUPFAM" id="SSF55781">
    <property type="entry name" value="GAF domain-like"/>
    <property type="match status" value="1"/>
</dbReference>
<dbReference type="InterPro" id="IPR052016">
    <property type="entry name" value="Bact_Sigma-Reg"/>
</dbReference>
<keyword evidence="1" id="KW-0378">Hydrolase</keyword>
<sequence>MTSDLGFVGRAPDALDDAAMLAVAQRRAQFLADASRTVSGSLNLPHTVRRSLTACVPHLADWAQIMLIGRDGASYTSLVVNKTGTSSAARRHPDADGVNGQSRLLVTGRPELLHVSLEQDPLEPDGLLALVPDERMREQVTALRPADVLGLPLTARGTTFGTLTLARRTGFGFVAEDISIAEELAVRIALALDAARRYAERAGVATVLQASLRPPELPKLEGSALAARYRAASTDAEIGGDFYDAWGSPDDWSFVLGDVSGKGVEAAVVTGQARHTVRGASAVDRDPAAVLRALNTMLDGTASGRYVTAVYGRVRRQPCGALHVKVASAGHPPPLAVRASGTVEPVAVRGLAAGLVPEVEYTPAEVTLSPGDTLVLYTDGVTEARHHSVRDGTRRLAELLSQYAQVGVDALVEAIEIAVLEGSDGTQRDDLAVLALRAAAS</sequence>
<feature type="domain" description="GAF" evidence="2">
    <location>
        <begin position="40"/>
        <end position="202"/>
    </location>
</feature>
<dbReference type="InterPro" id="IPR029016">
    <property type="entry name" value="GAF-like_dom_sf"/>
</dbReference>
<dbReference type="InterPro" id="IPR001932">
    <property type="entry name" value="PPM-type_phosphatase-like_dom"/>
</dbReference>
<dbReference type="Pfam" id="PF07228">
    <property type="entry name" value="SpoIIE"/>
    <property type="match status" value="1"/>
</dbReference>
<evidence type="ECO:0008006" key="6">
    <source>
        <dbReference type="Google" id="ProtNLM"/>
    </source>
</evidence>
<dbReference type="RefSeq" id="WP_344501018.1">
    <property type="nucleotide sequence ID" value="NZ_BAAAQD010000002.1"/>
</dbReference>
<evidence type="ECO:0000313" key="4">
    <source>
        <dbReference type="EMBL" id="GAA1503232.1"/>
    </source>
</evidence>
<dbReference type="Proteomes" id="UP001501470">
    <property type="component" value="Unassembled WGS sequence"/>
</dbReference>
<gene>
    <name evidence="4" type="ORF">GCM10009827_015240</name>
</gene>
<dbReference type="Pfam" id="PF01590">
    <property type="entry name" value="GAF"/>
    <property type="match status" value="1"/>
</dbReference>
<evidence type="ECO:0000259" key="2">
    <source>
        <dbReference type="SMART" id="SM00065"/>
    </source>
</evidence>
<comment type="caution">
    <text evidence="4">The sequence shown here is derived from an EMBL/GenBank/DDBJ whole genome shotgun (WGS) entry which is preliminary data.</text>
</comment>
<dbReference type="SMART" id="SM00331">
    <property type="entry name" value="PP2C_SIG"/>
    <property type="match status" value="1"/>
</dbReference>
<evidence type="ECO:0000313" key="5">
    <source>
        <dbReference type="Proteomes" id="UP001501470"/>
    </source>
</evidence>
<dbReference type="InterPro" id="IPR003018">
    <property type="entry name" value="GAF"/>
</dbReference>
<protein>
    <recommendedName>
        <fullName evidence="6">Serine phosphatase RsbU (Regulator of sigma subunit)</fullName>
    </recommendedName>
</protein>
<dbReference type="SUPFAM" id="SSF81606">
    <property type="entry name" value="PP2C-like"/>
    <property type="match status" value="1"/>
</dbReference>
<keyword evidence="5" id="KW-1185">Reference proteome</keyword>
<dbReference type="InterPro" id="IPR036457">
    <property type="entry name" value="PPM-type-like_dom_sf"/>
</dbReference>
<evidence type="ECO:0000259" key="3">
    <source>
        <dbReference type="SMART" id="SM00331"/>
    </source>
</evidence>
<organism evidence="4 5">
    <name type="scientific">Dactylosporangium maewongense</name>
    <dbReference type="NCBI Taxonomy" id="634393"/>
    <lineage>
        <taxon>Bacteria</taxon>
        <taxon>Bacillati</taxon>
        <taxon>Actinomycetota</taxon>
        <taxon>Actinomycetes</taxon>
        <taxon>Micromonosporales</taxon>
        <taxon>Micromonosporaceae</taxon>
        <taxon>Dactylosporangium</taxon>
    </lineage>
</organism>
<dbReference type="PANTHER" id="PTHR43156:SF2">
    <property type="entry name" value="STAGE II SPORULATION PROTEIN E"/>
    <property type="match status" value="1"/>
</dbReference>
<dbReference type="EMBL" id="BAAAQD010000002">
    <property type="protein sequence ID" value="GAA1503232.1"/>
    <property type="molecule type" value="Genomic_DNA"/>
</dbReference>
<reference evidence="5" key="1">
    <citation type="journal article" date="2019" name="Int. J. Syst. Evol. Microbiol.">
        <title>The Global Catalogue of Microorganisms (GCM) 10K type strain sequencing project: providing services to taxonomists for standard genome sequencing and annotation.</title>
        <authorList>
            <consortium name="The Broad Institute Genomics Platform"/>
            <consortium name="The Broad Institute Genome Sequencing Center for Infectious Disease"/>
            <person name="Wu L."/>
            <person name="Ma J."/>
        </authorList>
    </citation>
    <scope>NUCLEOTIDE SEQUENCE [LARGE SCALE GENOMIC DNA]</scope>
    <source>
        <strain evidence="5">JCM 15933</strain>
    </source>
</reference>
<proteinExistence type="predicted"/>
<dbReference type="Gene3D" id="3.30.450.40">
    <property type="match status" value="1"/>
</dbReference>
<evidence type="ECO:0000256" key="1">
    <source>
        <dbReference type="ARBA" id="ARBA00022801"/>
    </source>
</evidence>
<dbReference type="PANTHER" id="PTHR43156">
    <property type="entry name" value="STAGE II SPORULATION PROTEIN E-RELATED"/>
    <property type="match status" value="1"/>
</dbReference>
<accession>A0ABP4KMH2</accession>
<name>A0ABP4KMH2_9ACTN</name>
<feature type="domain" description="PPM-type phosphatase" evidence="3">
    <location>
        <begin position="224"/>
        <end position="438"/>
    </location>
</feature>
<dbReference type="SMART" id="SM00065">
    <property type="entry name" value="GAF"/>
    <property type="match status" value="1"/>
</dbReference>